<dbReference type="Proteomes" id="UP001431783">
    <property type="component" value="Unassembled WGS sequence"/>
</dbReference>
<dbReference type="EMBL" id="JARQZJ010000123">
    <property type="protein sequence ID" value="KAK9889801.1"/>
    <property type="molecule type" value="Genomic_DNA"/>
</dbReference>
<sequence>MLIMNQNQSGSSLEEMDSASPQKDNITKDTVEDTANTSKESTSDKHHEVKNGKDSDKPLRRSKRTRSRSKTPQIKNEEKSNSVENFETVEEKKEENEIKDKVSDELNKSQNSESKNVDDEKLEMSEGPSSKNENQITEEVNTTDEFILDSEAYMEPLVLQSDETCPELEFEEESDKDSGKYSPIISRCMTRRSQNRNIPTPKTPKSLDELEFENGNTSETEGLPRKSILRELNETDNSNTDNLSTKVQVGGDATRLEFSEGESYFLSCLKNKEHNSSRRYISSRRSIRPSSEDIRKKHLKISNQRANLSIPFFSSRDSVERAPSVKRKSRSETPEDRKRFKEDSSGFLAKITSPLNTIRTKLSSAPKSTSTPKLTSYRDHKNQLGGEFLDEVEISNAAKPENQWCTLM</sequence>
<feature type="compositionally biased region" description="Basic and acidic residues" evidence="1">
    <location>
        <begin position="41"/>
        <end position="59"/>
    </location>
</feature>
<feature type="region of interest" description="Disordered" evidence="1">
    <location>
        <begin position="1"/>
        <end position="143"/>
    </location>
</feature>
<dbReference type="AlphaFoldDB" id="A0AAW1VC07"/>
<feature type="region of interest" description="Disordered" evidence="1">
    <location>
        <begin position="321"/>
        <end position="343"/>
    </location>
</feature>
<feature type="compositionally biased region" description="Basic residues" evidence="1">
    <location>
        <begin position="60"/>
        <end position="69"/>
    </location>
</feature>
<feature type="compositionally biased region" description="Basic and acidic residues" evidence="1">
    <location>
        <begin position="115"/>
        <end position="124"/>
    </location>
</feature>
<accession>A0AAW1VC07</accession>
<comment type="caution">
    <text evidence="2">The sequence shown here is derived from an EMBL/GenBank/DDBJ whole genome shotgun (WGS) entry which is preliminary data.</text>
</comment>
<evidence type="ECO:0000313" key="2">
    <source>
        <dbReference type="EMBL" id="KAK9889801.1"/>
    </source>
</evidence>
<feature type="compositionally biased region" description="Polar residues" evidence="1">
    <location>
        <begin position="127"/>
        <end position="143"/>
    </location>
</feature>
<keyword evidence="3" id="KW-1185">Reference proteome</keyword>
<protein>
    <submittedName>
        <fullName evidence="2">Uncharacterized protein</fullName>
    </submittedName>
</protein>
<organism evidence="2 3">
    <name type="scientific">Henosepilachna vigintioctopunctata</name>
    <dbReference type="NCBI Taxonomy" id="420089"/>
    <lineage>
        <taxon>Eukaryota</taxon>
        <taxon>Metazoa</taxon>
        <taxon>Ecdysozoa</taxon>
        <taxon>Arthropoda</taxon>
        <taxon>Hexapoda</taxon>
        <taxon>Insecta</taxon>
        <taxon>Pterygota</taxon>
        <taxon>Neoptera</taxon>
        <taxon>Endopterygota</taxon>
        <taxon>Coleoptera</taxon>
        <taxon>Polyphaga</taxon>
        <taxon>Cucujiformia</taxon>
        <taxon>Coccinelloidea</taxon>
        <taxon>Coccinellidae</taxon>
        <taxon>Epilachninae</taxon>
        <taxon>Epilachnini</taxon>
        <taxon>Henosepilachna</taxon>
    </lineage>
</organism>
<feature type="compositionally biased region" description="Basic and acidic residues" evidence="1">
    <location>
        <begin position="89"/>
        <end position="107"/>
    </location>
</feature>
<feature type="compositionally biased region" description="Basic and acidic residues" evidence="1">
    <location>
        <begin position="330"/>
        <end position="343"/>
    </location>
</feature>
<proteinExistence type="predicted"/>
<name>A0AAW1VC07_9CUCU</name>
<reference evidence="2 3" key="1">
    <citation type="submission" date="2023-03" db="EMBL/GenBank/DDBJ databases">
        <title>Genome insight into feeding habits of ladybird beetles.</title>
        <authorList>
            <person name="Li H.-S."/>
            <person name="Huang Y.-H."/>
            <person name="Pang H."/>
        </authorList>
    </citation>
    <scope>NUCLEOTIDE SEQUENCE [LARGE SCALE GENOMIC DNA]</scope>
    <source>
        <strain evidence="2">SYSU_2023b</strain>
        <tissue evidence="2">Whole body</tissue>
    </source>
</reference>
<evidence type="ECO:0000313" key="3">
    <source>
        <dbReference type="Proteomes" id="UP001431783"/>
    </source>
</evidence>
<feature type="compositionally biased region" description="Polar residues" evidence="1">
    <location>
        <begin position="1"/>
        <end position="12"/>
    </location>
</feature>
<feature type="region of interest" description="Disordered" evidence="1">
    <location>
        <begin position="166"/>
        <end position="227"/>
    </location>
</feature>
<gene>
    <name evidence="2" type="ORF">WA026_007174</name>
</gene>
<feature type="compositionally biased region" description="Acidic residues" evidence="1">
    <location>
        <begin position="166"/>
        <end position="175"/>
    </location>
</feature>
<evidence type="ECO:0000256" key="1">
    <source>
        <dbReference type="SAM" id="MobiDB-lite"/>
    </source>
</evidence>